<keyword evidence="8" id="KW-0057">Aromatic amino acid biosynthesis</keyword>
<comment type="pathway">
    <text evidence="1">Amino-acid biosynthesis; L-tyrosine biosynthesis; (4-hydroxyphenyl)pyruvate from prephenate (NAD(+) route): step 1/1.</text>
</comment>
<keyword evidence="14" id="KW-1185">Reference proteome</keyword>
<keyword evidence="6 13" id="KW-0560">Oxidoreductase</keyword>
<dbReference type="Pfam" id="PF20463">
    <property type="entry name" value="PDH_C"/>
    <property type="match status" value="1"/>
</dbReference>
<dbReference type="AlphaFoldDB" id="A0A329QYP4"/>
<name>A0A329QYP4_9ACTN</name>
<keyword evidence="10" id="KW-0812">Transmembrane</keyword>
<dbReference type="InterPro" id="IPR002912">
    <property type="entry name" value="ACT_dom"/>
</dbReference>
<comment type="catalytic activity">
    <reaction evidence="9">
        <text>prephenate + NAD(+) = 3-(4-hydroxyphenyl)pyruvate + CO2 + NADH</text>
        <dbReference type="Rhea" id="RHEA:13869"/>
        <dbReference type="ChEBI" id="CHEBI:16526"/>
        <dbReference type="ChEBI" id="CHEBI:29934"/>
        <dbReference type="ChEBI" id="CHEBI:36242"/>
        <dbReference type="ChEBI" id="CHEBI:57540"/>
        <dbReference type="ChEBI" id="CHEBI:57945"/>
        <dbReference type="EC" id="1.3.1.12"/>
    </reaction>
</comment>
<evidence type="ECO:0000256" key="4">
    <source>
        <dbReference type="ARBA" id="ARBA00016891"/>
    </source>
</evidence>
<proteinExistence type="inferred from homology"/>
<gene>
    <name evidence="13" type="ORF">DPM12_05925</name>
</gene>
<feature type="domain" description="ACT" evidence="12">
    <location>
        <begin position="294"/>
        <end position="361"/>
    </location>
</feature>
<dbReference type="Pfam" id="PF02153">
    <property type="entry name" value="PDH_N"/>
    <property type="match status" value="1"/>
</dbReference>
<evidence type="ECO:0000256" key="8">
    <source>
        <dbReference type="ARBA" id="ARBA00023141"/>
    </source>
</evidence>
<dbReference type="PROSITE" id="PS51176">
    <property type="entry name" value="PDH_ADH"/>
    <property type="match status" value="1"/>
</dbReference>
<dbReference type="InterPro" id="IPR036291">
    <property type="entry name" value="NAD(P)-bd_dom_sf"/>
</dbReference>
<evidence type="ECO:0000256" key="10">
    <source>
        <dbReference type="SAM" id="Phobius"/>
    </source>
</evidence>
<dbReference type="PANTHER" id="PTHR21363">
    <property type="entry name" value="PREPHENATE DEHYDROGENASE"/>
    <property type="match status" value="1"/>
</dbReference>
<comment type="similarity">
    <text evidence="2">Belongs to the prephenate/arogenate dehydrogenase family.</text>
</comment>
<dbReference type="PROSITE" id="PS51671">
    <property type="entry name" value="ACT"/>
    <property type="match status" value="1"/>
</dbReference>
<dbReference type="InterPro" id="IPR008927">
    <property type="entry name" value="6-PGluconate_DH-like_C_sf"/>
</dbReference>
<evidence type="ECO:0000256" key="1">
    <source>
        <dbReference type="ARBA" id="ARBA00005067"/>
    </source>
</evidence>
<reference evidence="13 14" key="1">
    <citation type="submission" date="2018-06" db="EMBL/GenBank/DDBJ databases">
        <title>Phytoactinopolyspora halophila sp. nov., a novel halophilic actinomycete isolated from a saline soil in China.</title>
        <authorList>
            <person name="Tang S.-K."/>
        </authorList>
    </citation>
    <scope>NUCLEOTIDE SEQUENCE [LARGE SCALE GENOMIC DNA]</scope>
    <source>
        <strain evidence="13 14">YIM 96934</strain>
    </source>
</reference>
<dbReference type="GO" id="GO:0008977">
    <property type="term" value="F:prephenate dehydrogenase (NAD+) activity"/>
    <property type="evidence" value="ECO:0007669"/>
    <property type="project" value="UniProtKB-EC"/>
</dbReference>
<dbReference type="Gene3D" id="1.10.3660.10">
    <property type="entry name" value="6-phosphogluconate dehydrogenase C-terminal like domain"/>
    <property type="match status" value="1"/>
</dbReference>
<sequence length="361" mass="37513">MSDTRNDLESVLIVGAGLLGTSVGLALSSAGVDVRLRDSKPEMLAEAVRRGAGRPAEPDDQTAQLAVVAVPPEAVGEVVAGVLGRSEAEYATDVASVKVLPGTQVRAHAHDFGRYVGSHPMAGREISGPGAALPDLFEGRPWVICPDEHTHQQAVTRALSVARMVGAAPVTMTASEHDAAVALVSHVPHLVGVLMAARLVDAPSHQVRLAGPGIADVTRVAAGDPGLWTEILTANALAVRSVLGELRDDLDELIGVLDTAEPAQADLYRLMRAGVDGRSRLPGKHGAAHTEFATVAVVVDDKPGQLARLFADVGAAGSNVEDVRIDHSPGQAVGMVEIDVRPGVDTELRAALTARGWHVHA</sequence>
<dbReference type="InterPro" id="IPR046826">
    <property type="entry name" value="PDH_N"/>
</dbReference>
<evidence type="ECO:0000313" key="13">
    <source>
        <dbReference type="EMBL" id="RAW17534.1"/>
    </source>
</evidence>
<evidence type="ECO:0000256" key="2">
    <source>
        <dbReference type="ARBA" id="ARBA00007964"/>
    </source>
</evidence>
<keyword evidence="5" id="KW-0827">Tyrosine biosynthesis</keyword>
<evidence type="ECO:0000259" key="11">
    <source>
        <dbReference type="PROSITE" id="PS51176"/>
    </source>
</evidence>
<dbReference type="EMBL" id="QMIG01000003">
    <property type="protein sequence ID" value="RAW17534.1"/>
    <property type="molecule type" value="Genomic_DNA"/>
</dbReference>
<dbReference type="GO" id="GO:0070403">
    <property type="term" value="F:NAD+ binding"/>
    <property type="evidence" value="ECO:0007669"/>
    <property type="project" value="InterPro"/>
</dbReference>
<dbReference type="GO" id="GO:0006571">
    <property type="term" value="P:tyrosine biosynthetic process"/>
    <property type="evidence" value="ECO:0007669"/>
    <property type="project" value="UniProtKB-UniPathway"/>
</dbReference>
<dbReference type="PANTHER" id="PTHR21363:SF0">
    <property type="entry name" value="PREPHENATE DEHYDROGENASE [NADP(+)]"/>
    <property type="match status" value="1"/>
</dbReference>
<dbReference type="OrthoDB" id="9802008at2"/>
<dbReference type="Gene3D" id="3.30.70.260">
    <property type="match status" value="1"/>
</dbReference>
<comment type="caution">
    <text evidence="13">The sequence shown here is derived from an EMBL/GenBank/DDBJ whole genome shotgun (WGS) entry which is preliminary data.</text>
</comment>
<dbReference type="InterPro" id="IPR046825">
    <property type="entry name" value="PDH_C"/>
</dbReference>
<dbReference type="NCBIfam" id="NF005112">
    <property type="entry name" value="PRK06545.2-4"/>
    <property type="match status" value="1"/>
</dbReference>
<dbReference type="SUPFAM" id="SSF51735">
    <property type="entry name" value="NAD(P)-binding Rossmann-fold domains"/>
    <property type="match status" value="1"/>
</dbReference>
<evidence type="ECO:0000313" key="14">
    <source>
        <dbReference type="Proteomes" id="UP000250462"/>
    </source>
</evidence>
<accession>A0A329QYP4</accession>
<evidence type="ECO:0000256" key="3">
    <source>
        <dbReference type="ARBA" id="ARBA00012068"/>
    </source>
</evidence>
<organism evidence="13 14">
    <name type="scientific">Phytoactinopolyspora halophila</name>
    <dbReference type="NCBI Taxonomy" id="1981511"/>
    <lineage>
        <taxon>Bacteria</taxon>
        <taxon>Bacillati</taxon>
        <taxon>Actinomycetota</taxon>
        <taxon>Actinomycetes</taxon>
        <taxon>Jiangellales</taxon>
        <taxon>Jiangellaceae</taxon>
        <taxon>Phytoactinopolyspora</taxon>
    </lineage>
</organism>
<evidence type="ECO:0000256" key="5">
    <source>
        <dbReference type="ARBA" id="ARBA00022498"/>
    </source>
</evidence>
<dbReference type="Gene3D" id="3.40.50.720">
    <property type="entry name" value="NAD(P)-binding Rossmann-like Domain"/>
    <property type="match status" value="1"/>
</dbReference>
<keyword evidence="7" id="KW-0520">NAD</keyword>
<evidence type="ECO:0000259" key="12">
    <source>
        <dbReference type="PROSITE" id="PS51671"/>
    </source>
</evidence>
<evidence type="ECO:0000256" key="7">
    <source>
        <dbReference type="ARBA" id="ARBA00023027"/>
    </source>
</evidence>
<dbReference type="NCBIfam" id="NF005111">
    <property type="entry name" value="PRK06545.2-3"/>
    <property type="match status" value="1"/>
</dbReference>
<dbReference type="InterPro" id="IPR050812">
    <property type="entry name" value="Preph/Arog_dehydrog"/>
</dbReference>
<feature type="domain" description="Prephenate/arogenate dehydrogenase" evidence="11">
    <location>
        <begin position="9"/>
        <end position="288"/>
    </location>
</feature>
<dbReference type="EC" id="1.3.1.12" evidence="3"/>
<dbReference type="GO" id="GO:0004665">
    <property type="term" value="F:prephenate dehydrogenase (NADP+) activity"/>
    <property type="evidence" value="ECO:0007669"/>
    <property type="project" value="InterPro"/>
</dbReference>
<dbReference type="InterPro" id="IPR045865">
    <property type="entry name" value="ACT-like_dom_sf"/>
</dbReference>
<keyword evidence="10" id="KW-0472">Membrane</keyword>
<feature type="transmembrane region" description="Helical" evidence="10">
    <location>
        <begin position="12"/>
        <end position="34"/>
    </location>
</feature>
<evidence type="ECO:0000256" key="6">
    <source>
        <dbReference type="ARBA" id="ARBA00023002"/>
    </source>
</evidence>
<dbReference type="InterPro" id="IPR003099">
    <property type="entry name" value="Prephen_DH"/>
</dbReference>
<dbReference type="RefSeq" id="WP_112257353.1">
    <property type="nucleotide sequence ID" value="NZ_QMIG01000003.1"/>
</dbReference>
<keyword evidence="8" id="KW-0028">Amino-acid biosynthesis</keyword>
<dbReference type="SUPFAM" id="SSF48179">
    <property type="entry name" value="6-phosphogluconate dehydrogenase C-terminal domain-like"/>
    <property type="match status" value="1"/>
</dbReference>
<dbReference type="SUPFAM" id="SSF55021">
    <property type="entry name" value="ACT-like"/>
    <property type="match status" value="1"/>
</dbReference>
<keyword evidence="10" id="KW-1133">Transmembrane helix</keyword>
<protein>
    <recommendedName>
        <fullName evidence="4">Prephenate dehydrogenase</fullName>
        <ecNumber evidence="3">1.3.1.12</ecNumber>
    </recommendedName>
</protein>
<dbReference type="Proteomes" id="UP000250462">
    <property type="component" value="Unassembled WGS sequence"/>
</dbReference>
<dbReference type="UniPathway" id="UPA00122">
    <property type="reaction ID" value="UER00961"/>
</dbReference>
<evidence type="ECO:0000256" key="9">
    <source>
        <dbReference type="ARBA" id="ARBA00049260"/>
    </source>
</evidence>